<keyword evidence="4" id="KW-1185">Reference proteome</keyword>
<name>A0A9X1WJ42_9BACL</name>
<dbReference type="PANTHER" id="PTHR43377">
    <property type="entry name" value="BILIVERDIN REDUCTASE A"/>
    <property type="match status" value="1"/>
</dbReference>
<dbReference type="Gene3D" id="3.40.50.720">
    <property type="entry name" value="NAD(P)-binding Rossmann-like Domain"/>
    <property type="match status" value="1"/>
</dbReference>
<dbReference type="RefSeq" id="WP_244717908.1">
    <property type="nucleotide sequence ID" value="NZ_JALIRP010000001.1"/>
</dbReference>
<comment type="caution">
    <text evidence="3">The sequence shown here is derived from an EMBL/GenBank/DDBJ whole genome shotgun (WGS) entry which is preliminary data.</text>
</comment>
<dbReference type="InterPro" id="IPR000683">
    <property type="entry name" value="Gfo/Idh/MocA-like_OxRdtase_N"/>
</dbReference>
<feature type="domain" description="GFO/IDH/MocA-like oxidoreductase" evidence="2">
    <location>
        <begin position="155"/>
        <end position="321"/>
    </location>
</feature>
<evidence type="ECO:0000313" key="3">
    <source>
        <dbReference type="EMBL" id="MCJ8010312.1"/>
    </source>
</evidence>
<proteinExistence type="predicted"/>
<reference evidence="3" key="1">
    <citation type="submission" date="2022-04" db="EMBL/GenBank/DDBJ databases">
        <title>Paenibacillus mangrovi sp. nov., a novel endophytic bacterium isolated from bark of Kandelia candel.</title>
        <authorList>
            <person name="Tuo L."/>
        </authorList>
    </citation>
    <scope>NUCLEOTIDE SEQUENCE</scope>
    <source>
        <strain evidence="3">KQZ6P-2</strain>
    </source>
</reference>
<dbReference type="Proteomes" id="UP001139347">
    <property type="component" value="Unassembled WGS sequence"/>
</dbReference>
<gene>
    <name evidence="3" type="ORF">MUG84_00970</name>
</gene>
<sequence>MLNIGVIGYGVRIDMLMDDLFALPYEVCIKAVADTNHERVRALMKKDGSKETMHHMEIDKIDGLMRSCEMNPDTINFYTDADEMLDKEKLDGVIVGTNCNTHTYFAKKVLERNLPLFLEKPVATSMADLRALAECEAKATAPTIVSFPLRVTPLVQEVKRILDAGTIGKVDHVQAFNDVIYGYVYFHDWYRDESVSHGLFLQKATHDIDVINYLLREEPVKVCAMKSKQIYKGDMPAGLRCSECDKWETCMDSTYNIVNLRNDTPRSDYCGFAVDTGNEDSGSMIVKYTSGMHVMYSQNFFARKGAGRRGARLYGYKGTVEFDFYTNEIKVFDHMNDKVTIVRLDDQGSRHGGGDIVLMRNFVHLMQGRTTESVAPLKDGIRSALVCLQAKASSETDAFYPVTIK</sequence>
<accession>A0A9X1WJ42</accession>
<feature type="domain" description="Gfo/Idh/MocA-like oxidoreductase N-terminal" evidence="1">
    <location>
        <begin position="3"/>
        <end position="144"/>
    </location>
</feature>
<evidence type="ECO:0000259" key="1">
    <source>
        <dbReference type="Pfam" id="PF01408"/>
    </source>
</evidence>
<evidence type="ECO:0000259" key="2">
    <source>
        <dbReference type="Pfam" id="PF22725"/>
    </source>
</evidence>
<dbReference type="GO" id="GO:0000166">
    <property type="term" value="F:nucleotide binding"/>
    <property type="evidence" value="ECO:0007669"/>
    <property type="project" value="InterPro"/>
</dbReference>
<dbReference type="PANTHER" id="PTHR43377:SF2">
    <property type="entry name" value="BINDING ROSSMANN FOLD OXIDOREDUCTASE, PUTATIVE (AFU_ORTHOLOGUE AFUA_4G00560)-RELATED"/>
    <property type="match status" value="1"/>
</dbReference>
<evidence type="ECO:0000313" key="4">
    <source>
        <dbReference type="Proteomes" id="UP001139347"/>
    </source>
</evidence>
<dbReference type="SUPFAM" id="SSF51735">
    <property type="entry name" value="NAD(P)-binding Rossmann-fold domains"/>
    <property type="match status" value="1"/>
</dbReference>
<dbReference type="InterPro" id="IPR051450">
    <property type="entry name" value="Gfo/Idh/MocA_Oxidoreductases"/>
</dbReference>
<dbReference type="EMBL" id="JALIRP010000001">
    <property type="protein sequence ID" value="MCJ8010312.1"/>
    <property type="molecule type" value="Genomic_DNA"/>
</dbReference>
<dbReference type="Gene3D" id="3.30.360.10">
    <property type="entry name" value="Dihydrodipicolinate Reductase, domain 2"/>
    <property type="match status" value="1"/>
</dbReference>
<protein>
    <submittedName>
        <fullName evidence="3">Gfo/Idh/MocA family oxidoreductase</fullName>
    </submittedName>
</protein>
<dbReference type="AlphaFoldDB" id="A0A9X1WJ42"/>
<dbReference type="InterPro" id="IPR055170">
    <property type="entry name" value="GFO_IDH_MocA-like_dom"/>
</dbReference>
<dbReference type="Pfam" id="PF22725">
    <property type="entry name" value="GFO_IDH_MocA_C3"/>
    <property type="match status" value="1"/>
</dbReference>
<dbReference type="InterPro" id="IPR036291">
    <property type="entry name" value="NAD(P)-bd_dom_sf"/>
</dbReference>
<dbReference type="Pfam" id="PF01408">
    <property type="entry name" value="GFO_IDH_MocA"/>
    <property type="match status" value="1"/>
</dbReference>
<dbReference type="SUPFAM" id="SSF55347">
    <property type="entry name" value="Glyceraldehyde-3-phosphate dehydrogenase-like, C-terminal domain"/>
    <property type="match status" value="1"/>
</dbReference>
<organism evidence="3 4">
    <name type="scientific">Paenibacillus mangrovi</name>
    <dbReference type="NCBI Taxonomy" id="2931978"/>
    <lineage>
        <taxon>Bacteria</taxon>
        <taxon>Bacillati</taxon>
        <taxon>Bacillota</taxon>
        <taxon>Bacilli</taxon>
        <taxon>Bacillales</taxon>
        <taxon>Paenibacillaceae</taxon>
        <taxon>Paenibacillus</taxon>
    </lineage>
</organism>